<dbReference type="SUPFAM" id="SSF160240">
    <property type="entry name" value="Cation efflux protein cytoplasmic domain-like"/>
    <property type="match status" value="1"/>
</dbReference>
<feature type="transmembrane region" description="Helical" evidence="7">
    <location>
        <begin position="138"/>
        <end position="158"/>
    </location>
</feature>
<accession>A0A0U9HET5</accession>
<comment type="similarity">
    <text evidence="2">Belongs to the cation diffusion facilitator (CDF) transporter (TC 2.A.4) family.</text>
</comment>
<dbReference type="Gene3D" id="3.30.70.1350">
    <property type="entry name" value="Cation efflux protein, cytoplasmic domain"/>
    <property type="match status" value="1"/>
</dbReference>
<evidence type="ECO:0000256" key="1">
    <source>
        <dbReference type="ARBA" id="ARBA00004141"/>
    </source>
</evidence>
<reference evidence="10" key="1">
    <citation type="journal article" date="2016" name="Genome Announc.">
        <title>Draft Genome Sequence of the Syntrophic Lactate-Degrading Bacterium Tepidanaerobacter syntrophicus JLT.</title>
        <authorList>
            <person name="Matsuura N."/>
            <person name="Ohashi A."/>
            <person name="Tourlousse D.M."/>
            <person name="Sekiguchi Y."/>
        </authorList>
    </citation>
    <scope>NUCLEOTIDE SEQUENCE [LARGE SCALE GENOMIC DNA]</scope>
    <source>
        <strain evidence="10">JL</strain>
    </source>
</reference>
<evidence type="ECO:0000256" key="3">
    <source>
        <dbReference type="ARBA" id="ARBA00022448"/>
    </source>
</evidence>
<evidence type="ECO:0000259" key="8">
    <source>
        <dbReference type="Pfam" id="PF01545"/>
    </source>
</evidence>
<dbReference type="GO" id="GO:0008324">
    <property type="term" value="F:monoatomic cation transmembrane transporter activity"/>
    <property type="evidence" value="ECO:0007669"/>
    <property type="project" value="InterPro"/>
</dbReference>
<dbReference type="EMBL" id="DF977001">
    <property type="protein sequence ID" value="GAQ25014.1"/>
    <property type="molecule type" value="Genomic_DNA"/>
</dbReference>
<dbReference type="InterPro" id="IPR036837">
    <property type="entry name" value="Cation_efflux_CTD_sf"/>
</dbReference>
<feature type="domain" description="Cation efflux protein transmembrane" evidence="8">
    <location>
        <begin position="41"/>
        <end position="233"/>
    </location>
</feature>
<dbReference type="PANTHER" id="PTHR43840">
    <property type="entry name" value="MITOCHONDRIAL METAL TRANSPORTER 1-RELATED"/>
    <property type="match status" value="1"/>
</dbReference>
<dbReference type="Pfam" id="PF01545">
    <property type="entry name" value="Cation_efflux"/>
    <property type="match status" value="1"/>
</dbReference>
<evidence type="ECO:0000313" key="10">
    <source>
        <dbReference type="EMBL" id="GAQ25014.1"/>
    </source>
</evidence>
<evidence type="ECO:0000256" key="4">
    <source>
        <dbReference type="ARBA" id="ARBA00022692"/>
    </source>
</evidence>
<evidence type="ECO:0000259" key="9">
    <source>
        <dbReference type="Pfam" id="PF16916"/>
    </source>
</evidence>
<name>A0A0U9HET5_9FIRM</name>
<dbReference type="Gene3D" id="1.20.1510.10">
    <property type="entry name" value="Cation efflux protein transmembrane domain"/>
    <property type="match status" value="1"/>
</dbReference>
<evidence type="ECO:0000256" key="2">
    <source>
        <dbReference type="ARBA" id="ARBA00008114"/>
    </source>
</evidence>
<evidence type="ECO:0000256" key="7">
    <source>
        <dbReference type="SAM" id="Phobius"/>
    </source>
</evidence>
<evidence type="ECO:0000313" key="11">
    <source>
        <dbReference type="Proteomes" id="UP000062160"/>
    </source>
</evidence>
<dbReference type="RefSeq" id="WP_059032396.1">
    <property type="nucleotide sequence ID" value="NZ_BSDN01000017.1"/>
</dbReference>
<feature type="transmembrane region" description="Helical" evidence="7">
    <location>
        <begin position="208"/>
        <end position="226"/>
    </location>
</feature>
<organism evidence="10">
    <name type="scientific">Tepidanaerobacter syntrophicus</name>
    <dbReference type="NCBI Taxonomy" id="224999"/>
    <lineage>
        <taxon>Bacteria</taxon>
        <taxon>Bacillati</taxon>
        <taxon>Bacillota</taxon>
        <taxon>Clostridia</taxon>
        <taxon>Thermosediminibacterales</taxon>
        <taxon>Tepidanaerobacteraceae</taxon>
        <taxon>Tepidanaerobacter</taxon>
    </lineage>
</organism>
<proteinExistence type="inferred from homology"/>
<keyword evidence="5 7" id="KW-1133">Transmembrane helix</keyword>
<dbReference type="GO" id="GO:0016020">
    <property type="term" value="C:membrane"/>
    <property type="evidence" value="ECO:0007669"/>
    <property type="project" value="UniProtKB-SubCell"/>
</dbReference>
<dbReference type="STRING" id="224999.GCA_001485475_01026"/>
<keyword evidence="4 7" id="KW-0812">Transmembrane</keyword>
<comment type="subcellular location">
    <subcellularLocation>
        <location evidence="1">Membrane</location>
        <topology evidence="1">Multi-pass membrane protein</topology>
    </subcellularLocation>
</comment>
<dbReference type="FunFam" id="1.20.1510.10:FF:000006">
    <property type="entry name" value="Divalent cation efflux transporter"/>
    <property type="match status" value="1"/>
</dbReference>
<dbReference type="InterPro" id="IPR058533">
    <property type="entry name" value="Cation_efflux_TM"/>
</dbReference>
<dbReference type="OrthoDB" id="9806522at2"/>
<dbReference type="Proteomes" id="UP000062160">
    <property type="component" value="Unassembled WGS sequence"/>
</dbReference>
<evidence type="ECO:0000256" key="6">
    <source>
        <dbReference type="ARBA" id="ARBA00023136"/>
    </source>
</evidence>
<feature type="domain" description="Cation efflux protein cytoplasmic" evidence="9">
    <location>
        <begin position="237"/>
        <end position="312"/>
    </location>
</feature>
<feature type="transmembrane region" description="Helical" evidence="7">
    <location>
        <begin position="35"/>
        <end position="57"/>
    </location>
</feature>
<protein>
    <submittedName>
        <fullName evidence="10">Cation diffusion facilitator family transporter</fullName>
    </submittedName>
</protein>
<feature type="transmembrane region" description="Helical" evidence="7">
    <location>
        <begin position="108"/>
        <end position="126"/>
    </location>
</feature>
<dbReference type="PANTHER" id="PTHR43840:SF15">
    <property type="entry name" value="MITOCHONDRIAL METAL TRANSPORTER 1-RELATED"/>
    <property type="match status" value="1"/>
</dbReference>
<dbReference type="InterPro" id="IPR027470">
    <property type="entry name" value="Cation_efflux_CTD"/>
</dbReference>
<dbReference type="Pfam" id="PF16916">
    <property type="entry name" value="ZT_dimer"/>
    <property type="match status" value="1"/>
</dbReference>
<dbReference type="AlphaFoldDB" id="A0A0U9HET5"/>
<dbReference type="NCBIfam" id="TIGR01297">
    <property type="entry name" value="CDF"/>
    <property type="match status" value="1"/>
</dbReference>
<dbReference type="InterPro" id="IPR027469">
    <property type="entry name" value="Cation_efflux_TMD_sf"/>
</dbReference>
<keyword evidence="3" id="KW-0813">Transport</keyword>
<dbReference type="InterPro" id="IPR050291">
    <property type="entry name" value="CDF_Transporter"/>
</dbReference>
<evidence type="ECO:0000256" key="5">
    <source>
        <dbReference type="ARBA" id="ARBA00022989"/>
    </source>
</evidence>
<gene>
    <name evidence="10" type="ORF">TSYNT_729</name>
</gene>
<keyword evidence="6 7" id="KW-0472">Membrane</keyword>
<feature type="transmembrane region" description="Helical" evidence="7">
    <location>
        <begin position="185"/>
        <end position="202"/>
    </location>
</feature>
<keyword evidence="11" id="KW-1185">Reference proteome</keyword>
<dbReference type="InterPro" id="IPR002524">
    <property type="entry name" value="Cation_efflux"/>
</dbReference>
<sequence>MNKKVKSINNYLIALFLKENDFPLRVTDPQLRRKYAYLEAWVSIVGNLVLAAIKIFFGLTLNSISLMADAIHTASDVLTSVVVLLGFKFSSSPADEKHPYGHGRIESLATLLIAAMLIVVGVQFGQTSWSRFIANTPVKGSFMVAGVMVVGAIFKEWMAQFSVDLGMRTNASALMADAMHHRTDGIASILVAIAIIASRYGYYRVDAIFGLGVSALIIYTGINIIAESASRLIGEAPDEEILKVIEKCALSIPGVCSIHKVNVHDYGDYKEISLHIQVEKDMPLIKAHEISEQVERAIEAETDSNVTVHIEPLRS</sequence>
<dbReference type="SUPFAM" id="SSF161111">
    <property type="entry name" value="Cation efflux protein transmembrane domain-like"/>
    <property type="match status" value="1"/>
</dbReference>